<name>T0K647_COLGC</name>
<sequence>MSYKSWLPCRGSIKEFDRADRRPAFLGLLVKCR</sequence>
<dbReference type="HOGENOM" id="CLU_3384708_0_0_1"/>
<dbReference type="EMBL" id="AMYD01002977">
    <property type="protein sequence ID" value="EQB47409.1"/>
    <property type="molecule type" value="Genomic_DNA"/>
</dbReference>
<dbReference type="Proteomes" id="UP000015530">
    <property type="component" value="Unassembled WGS sequence"/>
</dbReference>
<evidence type="ECO:0000313" key="2">
    <source>
        <dbReference type="Proteomes" id="UP000015530"/>
    </source>
</evidence>
<comment type="caution">
    <text evidence="1">The sequence shown here is derived from an EMBL/GenBank/DDBJ whole genome shotgun (WGS) entry which is preliminary data.</text>
</comment>
<dbReference type="AlphaFoldDB" id="T0K647"/>
<evidence type="ECO:0000313" key="1">
    <source>
        <dbReference type="EMBL" id="EQB47409.1"/>
    </source>
</evidence>
<organism evidence="1 2">
    <name type="scientific">Colletotrichum gloeosporioides (strain Cg-14)</name>
    <name type="common">Anthracnose fungus</name>
    <name type="synonym">Glomerella cingulata</name>
    <dbReference type="NCBI Taxonomy" id="1237896"/>
    <lineage>
        <taxon>Eukaryota</taxon>
        <taxon>Fungi</taxon>
        <taxon>Dikarya</taxon>
        <taxon>Ascomycota</taxon>
        <taxon>Pezizomycotina</taxon>
        <taxon>Sordariomycetes</taxon>
        <taxon>Hypocreomycetidae</taxon>
        <taxon>Glomerellales</taxon>
        <taxon>Glomerellaceae</taxon>
        <taxon>Colletotrichum</taxon>
        <taxon>Colletotrichum gloeosporioides species complex</taxon>
    </lineage>
</organism>
<accession>T0K647</accession>
<protein>
    <submittedName>
        <fullName evidence="1">Uncharacterized protein</fullName>
    </submittedName>
</protein>
<reference evidence="2" key="1">
    <citation type="journal article" date="2013" name="Mol. Plant Microbe Interact.">
        <title>Global aspects of pacC regulation of pathogenicity genes in Colletotrichum gloeosporioides as revealed by transcriptome analysis.</title>
        <authorList>
            <person name="Alkan N."/>
            <person name="Meng X."/>
            <person name="Friedlander G."/>
            <person name="Reuveni E."/>
            <person name="Sukno S."/>
            <person name="Sherman A."/>
            <person name="Thon M."/>
            <person name="Fluhr R."/>
            <person name="Prusky D."/>
        </authorList>
    </citation>
    <scope>NUCLEOTIDE SEQUENCE [LARGE SCALE GENOMIC DNA]</scope>
    <source>
        <strain evidence="2">Cg-14</strain>
    </source>
</reference>
<proteinExistence type="predicted"/>
<gene>
    <name evidence="1" type="ORF">CGLO_13447</name>
</gene>